<dbReference type="SUPFAM" id="SSF52540">
    <property type="entry name" value="P-loop containing nucleoside triphosphate hydrolases"/>
    <property type="match status" value="1"/>
</dbReference>
<evidence type="ECO:0000259" key="1">
    <source>
        <dbReference type="PROSITE" id="PS51199"/>
    </source>
</evidence>
<accession>X1TWH8</accession>
<dbReference type="GO" id="GO:0005524">
    <property type="term" value="F:ATP binding"/>
    <property type="evidence" value="ECO:0007669"/>
    <property type="project" value="InterPro"/>
</dbReference>
<organism evidence="2">
    <name type="scientific">marine sediment metagenome</name>
    <dbReference type="NCBI Taxonomy" id="412755"/>
    <lineage>
        <taxon>unclassified sequences</taxon>
        <taxon>metagenomes</taxon>
        <taxon>ecological metagenomes</taxon>
    </lineage>
</organism>
<dbReference type="PANTHER" id="PTHR30153">
    <property type="entry name" value="REPLICATIVE DNA HELICASE DNAB"/>
    <property type="match status" value="1"/>
</dbReference>
<comment type="caution">
    <text evidence="2">The sequence shown here is derived from an EMBL/GenBank/DDBJ whole genome shotgun (WGS) entry which is preliminary data.</text>
</comment>
<name>X1TWH8_9ZZZZ</name>
<dbReference type="InterPro" id="IPR007694">
    <property type="entry name" value="DNA_helicase_DnaB-like_C"/>
</dbReference>
<feature type="non-terminal residue" evidence="2">
    <location>
        <position position="1"/>
    </location>
</feature>
<dbReference type="PANTHER" id="PTHR30153:SF2">
    <property type="entry name" value="REPLICATIVE DNA HELICASE"/>
    <property type="match status" value="1"/>
</dbReference>
<dbReference type="Pfam" id="PF03796">
    <property type="entry name" value="DnaB_C"/>
    <property type="match status" value="1"/>
</dbReference>
<feature type="domain" description="SF4 helicase" evidence="1">
    <location>
        <begin position="1"/>
        <end position="97"/>
    </location>
</feature>
<protein>
    <recommendedName>
        <fullName evidence="1">SF4 helicase domain-containing protein</fullName>
    </recommendedName>
</protein>
<dbReference type="GO" id="GO:0003678">
    <property type="term" value="F:DNA helicase activity"/>
    <property type="evidence" value="ECO:0007669"/>
    <property type="project" value="InterPro"/>
</dbReference>
<dbReference type="GO" id="GO:0005829">
    <property type="term" value="C:cytosol"/>
    <property type="evidence" value="ECO:0007669"/>
    <property type="project" value="TreeGrafter"/>
</dbReference>
<dbReference type="PROSITE" id="PS51199">
    <property type="entry name" value="SF4_HELICASE"/>
    <property type="match status" value="1"/>
</dbReference>
<dbReference type="EMBL" id="BARW01007075">
    <property type="protein sequence ID" value="GAI84389.1"/>
    <property type="molecule type" value="Genomic_DNA"/>
</dbReference>
<dbReference type="GO" id="GO:0006260">
    <property type="term" value="P:DNA replication"/>
    <property type="evidence" value="ECO:0007669"/>
    <property type="project" value="InterPro"/>
</dbReference>
<sequence length="109" mass="12279">RELDIAILALSQLSRAPEQRPGKDKRPIMSDLRESGAIEQDADVILFLYRPIVYTRNPEDEGKAEAIIGKQRNGPTGTVYLTFKQDITKFVDAAREGEMPPYLAEETPF</sequence>
<reference evidence="2" key="1">
    <citation type="journal article" date="2014" name="Front. Microbiol.">
        <title>High frequency of phylogenetically diverse reductive dehalogenase-homologous genes in deep subseafloor sedimentary metagenomes.</title>
        <authorList>
            <person name="Kawai M."/>
            <person name="Futagami T."/>
            <person name="Toyoda A."/>
            <person name="Takaki Y."/>
            <person name="Nishi S."/>
            <person name="Hori S."/>
            <person name="Arai W."/>
            <person name="Tsubouchi T."/>
            <person name="Morono Y."/>
            <person name="Uchiyama I."/>
            <person name="Ito T."/>
            <person name="Fujiyama A."/>
            <person name="Inagaki F."/>
            <person name="Takami H."/>
        </authorList>
    </citation>
    <scope>NUCLEOTIDE SEQUENCE</scope>
    <source>
        <strain evidence="2">Expedition CK06-06</strain>
    </source>
</reference>
<dbReference type="InterPro" id="IPR027417">
    <property type="entry name" value="P-loop_NTPase"/>
</dbReference>
<gene>
    <name evidence="2" type="ORF">S12H4_14811</name>
</gene>
<proteinExistence type="predicted"/>
<evidence type="ECO:0000313" key="2">
    <source>
        <dbReference type="EMBL" id="GAI84389.1"/>
    </source>
</evidence>
<dbReference type="Gene3D" id="3.40.50.300">
    <property type="entry name" value="P-loop containing nucleotide triphosphate hydrolases"/>
    <property type="match status" value="1"/>
</dbReference>
<dbReference type="AlphaFoldDB" id="X1TWH8"/>